<organism evidence="9 10">
    <name type="scientific">[Clostridium] citroniae WAL-19142</name>
    <dbReference type="NCBI Taxonomy" id="742734"/>
    <lineage>
        <taxon>Bacteria</taxon>
        <taxon>Bacillati</taxon>
        <taxon>Bacillota</taxon>
        <taxon>Clostridia</taxon>
        <taxon>Lachnospirales</taxon>
        <taxon>Lachnospiraceae</taxon>
        <taxon>Enterocloster</taxon>
    </lineage>
</organism>
<keyword evidence="6 7" id="KW-0472">Membrane</keyword>
<dbReference type="NCBIfam" id="TIGR00786">
    <property type="entry name" value="dctM"/>
    <property type="match status" value="1"/>
</dbReference>
<evidence type="ECO:0000256" key="5">
    <source>
        <dbReference type="ARBA" id="ARBA00022989"/>
    </source>
</evidence>
<evidence type="ECO:0000256" key="1">
    <source>
        <dbReference type="ARBA" id="ARBA00004429"/>
    </source>
</evidence>
<evidence type="ECO:0000259" key="8">
    <source>
        <dbReference type="Pfam" id="PF06808"/>
    </source>
</evidence>
<dbReference type="GO" id="GO:0022857">
    <property type="term" value="F:transmembrane transporter activity"/>
    <property type="evidence" value="ECO:0007669"/>
    <property type="project" value="TreeGrafter"/>
</dbReference>
<evidence type="ECO:0000256" key="2">
    <source>
        <dbReference type="ARBA" id="ARBA00022475"/>
    </source>
</evidence>
<feature type="domain" description="TRAP C4-dicarboxylate transport system permease DctM subunit" evidence="8">
    <location>
        <begin position="5"/>
        <end position="418"/>
    </location>
</feature>
<evidence type="ECO:0000256" key="4">
    <source>
        <dbReference type="ARBA" id="ARBA00022692"/>
    </source>
</evidence>
<keyword evidence="4 7" id="KW-0812">Transmembrane</keyword>
<dbReference type="EMBL" id="ADLK01000029">
    <property type="protein sequence ID" value="KMW16763.1"/>
    <property type="molecule type" value="Genomic_DNA"/>
</dbReference>
<evidence type="ECO:0000256" key="7">
    <source>
        <dbReference type="SAM" id="Phobius"/>
    </source>
</evidence>
<comment type="caution">
    <text evidence="9">The sequence shown here is derived from an EMBL/GenBank/DDBJ whole genome shotgun (WGS) entry which is preliminary data.</text>
</comment>
<dbReference type="RefSeq" id="WP_007863943.1">
    <property type="nucleotide sequence ID" value="NZ_KQ235881.1"/>
</dbReference>
<dbReference type="InterPro" id="IPR004681">
    <property type="entry name" value="TRAP_DctM"/>
</dbReference>
<dbReference type="Proteomes" id="UP000037392">
    <property type="component" value="Unassembled WGS sequence"/>
</dbReference>
<feature type="transmembrane region" description="Helical" evidence="7">
    <location>
        <begin position="316"/>
        <end position="341"/>
    </location>
</feature>
<reference evidence="9 10" key="1">
    <citation type="submission" date="2011-04" db="EMBL/GenBank/DDBJ databases">
        <title>The Genome Sequence of Clostridium citroniae WAL-19142.</title>
        <authorList>
            <consortium name="The Broad Institute Genome Sequencing Platform"/>
            <person name="Earl A."/>
            <person name="Ward D."/>
            <person name="Feldgarden M."/>
            <person name="Gevers D."/>
            <person name="Warren Y.A."/>
            <person name="Tyrrell K.L."/>
            <person name="Citron D.M."/>
            <person name="Goldstein E.J."/>
            <person name="Daigneault M."/>
            <person name="Allen-Vercoe E."/>
            <person name="Young S.K."/>
            <person name="Zeng Q."/>
            <person name="Gargeya S."/>
            <person name="Fitzgerald M."/>
            <person name="Haas B."/>
            <person name="Abouelleil A."/>
            <person name="Alvarado L."/>
            <person name="Arachchi H.M."/>
            <person name="Berlin A."/>
            <person name="Brown A."/>
            <person name="Chapman S.B."/>
            <person name="Chen Z."/>
            <person name="Dunbar C."/>
            <person name="Freedman E."/>
            <person name="Gearin G."/>
            <person name="Gellesch M."/>
            <person name="Goldberg J."/>
            <person name="Griggs A."/>
            <person name="Gujja S."/>
            <person name="Heilman E.R."/>
            <person name="Heiman D."/>
            <person name="Howarth C."/>
            <person name="Larson L."/>
            <person name="Lui A."/>
            <person name="MacDonald P.J."/>
            <person name="Mehta T."/>
            <person name="Montmayeur A."/>
            <person name="Murphy C."/>
            <person name="Neiman D."/>
            <person name="Pearson M."/>
            <person name="Priest M."/>
            <person name="Roberts A."/>
            <person name="Saif S."/>
            <person name="Shea T."/>
            <person name="Shenoy N."/>
            <person name="Sisk P."/>
            <person name="Stolte C."/>
            <person name="Sykes S."/>
            <person name="White J."/>
            <person name="Yandava C."/>
            <person name="Wortman J."/>
            <person name="Nusbaum C."/>
            <person name="Birren B."/>
        </authorList>
    </citation>
    <scope>NUCLEOTIDE SEQUENCE [LARGE SCALE GENOMIC DNA]</scope>
    <source>
        <strain evidence="9 10">WAL-19142</strain>
    </source>
</reference>
<comment type="subcellular location">
    <subcellularLocation>
        <location evidence="1">Cell inner membrane</location>
        <topology evidence="1">Multi-pass membrane protein</topology>
    </subcellularLocation>
</comment>
<dbReference type="OrthoDB" id="9785600at2"/>
<feature type="transmembrane region" description="Helical" evidence="7">
    <location>
        <begin position="399"/>
        <end position="422"/>
    </location>
</feature>
<evidence type="ECO:0000313" key="10">
    <source>
        <dbReference type="Proteomes" id="UP000037392"/>
    </source>
</evidence>
<evidence type="ECO:0000256" key="3">
    <source>
        <dbReference type="ARBA" id="ARBA00022519"/>
    </source>
</evidence>
<keyword evidence="2" id="KW-1003">Cell membrane</keyword>
<feature type="transmembrane region" description="Helical" evidence="7">
    <location>
        <begin position="51"/>
        <end position="67"/>
    </location>
</feature>
<keyword evidence="5 7" id="KW-1133">Transmembrane helix</keyword>
<dbReference type="InterPro" id="IPR010656">
    <property type="entry name" value="DctM"/>
</dbReference>
<evidence type="ECO:0000256" key="6">
    <source>
        <dbReference type="ARBA" id="ARBA00023136"/>
    </source>
</evidence>
<protein>
    <recommendedName>
        <fullName evidence="8">TRAP C4-dicarboxylate transport system permease DctM subunit domain-containing protein</fullName>
    </recommendedName>
</protein>
<gene>
    <name evidence="9" type="ORF">HMPREF9470_04263</name>
</gene>
<feature type="transmembrane region" description="Helical" evidence="7">
    <location>
        <begin position="361"/>
        <end position="387"/>
    </location>
</feature>
<evidence type="ECO:0000313" key="9">
    <source>
        <dbReference type="EMBL" id="KMW16763.1"/>
    </source>
</evidence>
<dbReference type="PIRSF" id="PIRSF006066">
    <property type="entry name" value="HI0050"/>
    <property type="match status" value="1"/>
</dbReference>
<accession>A0A0J9BVD7</accession>
<dbReference type="GeneID" id="93161371"/>
<feature type="transmembrane region" description="Helical" evidence="7">
    <location>
        <begin position="242"/>
        <end position="258"/>
    </location>
</feature>
<name>A0A0J9BVD7_9FIRM</name>
<dbReference type="Pfam" id="PF06808">
    <property type="entry name" value="DctM"/>
    <property type="match status" value="1"/>
</dbReference>
<feature type="transmembrane region" description="Helical" evidence="7">
    <location>
        <begin position="218"/>
        <end position="236"/>
    </location>
</feature>
<dbReference type="PATRIC" id="fig|742734.4.peg.4569"/>
<dbReference type="PANTHER" id="PTHR33362">
    <property type="entry name" value="SIALIC ACID TRAP TRANSPORTER PERMEASE PROTEIN SIAT-RELATED"/>
    <property type="match status" value="1"/>
</dbReference>
<feature type="transmembrane region" description="Helical" evidence="7">
    <location>
        <begin position="6"/>
        <end position="30"/>
    </location>
</feature>
<keyword evidence="3" id="KW-0997">Cell inner membrane</keyword>
<proteinExistence type="predicted"/>
<feature type="transmembrane region" description="Helical" evidence="7">
    <location>
        <begin position="87"/>
        <end position="111"/>
    </location>
</feature>
<feature type="transmembrane region" description="Helical" evidence="7">
    <location>
        <begin position="166"/>
        <end position="189"/>
    </location>
</feature>
<dbReference type="AlphaFoldDB" id="A0A0J9BVD7"/>
<dbReference type="PANTHER" id="PTHR33362:SF4">
    <property type="entry name" value="2,3-DIKETO-L-GULONATE TRAP TRANSPORTER LARGE PERMEASE PROTEIN YIAN"/>
    <property type="match status" value="1"/>
</dbReference>
<feature type="transmembrane region" description="Helical" evidence="7">
    <location>
        <begin position="132"/>
        <end position="160"/>
    </location>
</feature>
<dbReference type="GO" id="GO:0005886">
    <property type="term" value="C:plasma membrane"/>
    <property type="evidence" value="ECO:0007669"/>
    <property type="project" value="UniProtKB-SubCell"/>
</dbReference>
<sequence length="430" mass="46355">MGVLLITFVVLLIIGMPVSFVIGLAGLAFFAATPDIPFSITVQRIVAQTQSYSFLAVPFFIFAGNLMNESGITKRLLGLASMLTRRMYGGMAQVSVVMSTLMGGVSGSATADAAMETRILGPEMLNRGYSKGYITAVNCMTGLITATIPPSLGLILYGFIGEVSIGRLFCAGMIPGVLMMVVLMATVNITCRMHGFEKPNAETPKLTKDELITNLRESIWALLFPVILIVGIRFGVCTPSEAGAFAVFYAIIVGAFVYHEFTFDGFVNALSTSMIDTAAVMLIVTLSGPFSYSVTYVNLPQALSTLIFGITENPQLLLIIILVFLFVMGMFLDSNVNFLLLTPIFLPMVTRLGVDPVHFGVLMATIVTMGVMTPPVGSALYTVCGILECPVEEYTKAAIPFFLAIMLEMIVLVFLPGIVLFLPNLIYGTY</sequence>